<evidence type="ECO:0000256" key="3">
    <source>
        <dbReference type="RuleBase" id="RU003410"/>
    </source>
</evidence>
<dbReference type="OrthoDB" id="2980at10239"/>
<evidence type="ECO:0000313" key="6">
    <source>
        <dbReference type="EMBL" id="CCV02469.1"/>
    </source>
</evidence>
<dbReference type="GeneID" id="19738681"/>
<feature type="domain" description="Ribonucleotide reductase large subunit C-terminal" evidence="5">
    <location>
        <begin position="116"/>
        <end position="427"/>
    </location>
</feature>
<accession>A0A068QLQ1</accession>
<dbReference type="EC" id="1.17.4.1" evidence="3"/>
<dbReference type="UniPathway" id="UPA00326"/>
<dbReference type="InterPro" id="IPR008926">
    <property type="entry name" value="RNR_R1-su_N"/>
</dbReference>
<name>A0A068QLQ1_9VIRU</name>
<organism evidence="6 7">
    <name type="scientific">Armadillidium vulgare iridescent virus</name>
    <dbReference type="NCBI Taxonomy" id="72201"/>
    <lineage>
        <taxon>Viruses</taxon>
        <taxon>Varidnaviria</taxon>
        <taxon>Bamfordvirae</taxon>
        <taxon>Nucleocytoviricota</taxon>
        <taxon>Megaviricetes</taxon>
        <taxon>Pimascovirales</taxon>
        <taxon>Pimascovirales incertae sedis</taxon>
        <taxon>Iridoviridae</taxon>
        <taxon>Betairidovirinae</taxon>
        <taxon>Iridovirus</taxon>
        <taxon>Iridovirus armadillidium1</taxon>
        <taxon>Invertebrate iridescent virus 31</taxon>
    </lineage>
</organism>
<evidence type="ECO:0000313" key="7">
    <source>
        <dbReference type="Proteomes" id="UP000114278"/>
    </source>
</evidence>
<sequence length="628" mass="71193">MQLINIPIKCVETILKYFFSSSEVVVEDEEKSPTEYIKIQLSRDSLFDKLGLTRLRQSYMMDNEVSPQERFAYVSRKMGSNMEHSQRIYDYASTHKLSMSTPILSYGKAKHGLPISCYLSYMEDTSSGLIDTLSEVNQLSMLGGGVGIGIGIRTSDNKSTGVMPHLNTYDSCCLAYKQDGVRRGSYAMYLDISHPEIIPFLEMRKSTGDHNIRCLNLHHGINITDKFMELIERCTKEKNVDDTWNLIDPHSKEVTDKISAKELWQRILETRLKTGEPYICFIDTCNKGMYDFQVEKGLKIKQSNLCSEVLLPTDSSRTAVCCLSSLNLEHYDEWKDDPLFIKDVMEMLDNALTIFIENAPKRIERAVNSAKKERSIGIGVLGFHALLQQKGIPFESEEASQLNIEIFKNIRTKVDKANLELGTERGSPEDAVGTGRRFCCTMAVAPTATSSIIMGNTSPSIEPFRANAYRQDTMSGSFLNKNKYLNKILSEKLNGDEEKIQKTWSNIATNQGSVQHLTMLSEKEKLIFKTAFEIDQNWIVRHASERQIFIDQSQSLNIFLPPTVNVKLLHGLHFNGWKRGIKSFYYQRSTKIANADQISSNKEEITEKVCKLTKGKMPDSGQGCFACE</sequence>
<dbReference type="PANTHER" id="PTHR11573:SF6">
    <property type="entry name" value="RIBONUCLEOSIDE-DIPHOSPHATE REDUCTASE LARGE SUBUNIT"/>
    <property type="match status" value="1"/>
</dbReference>
<dbReference type="InterPro" id="IPR013509">
    <property type="entry name" value="RNR_lsu_N"/>
</dbReference>
<dbReference type="Gene3D" id="3.20.70.20">
    <property type="match status" value="1"/>
</dbReference>
<keyword evidence="7" id="KW-1185">Reference proteome</keyword>
<dbReference type="InterPro" id="IPR000788">
    <property type="entry name" value="RNR_lg_C"/>
</dbReference>
<dbReference type="PRINTS" id="PR01183">
    <property type="entry name" value="RIBORDTASEM1"/>
</dbReference>
<comment type="catalytic activity">
    <reaction evidence="3">
        <text>a 2'-deoxyribonucleoside 5'-diphosphate + [thioredoxin]-disulfide + H2O = a ribonucleoside 5'-diphosphate + [thioredoxin]-dithiol</text>
        <dbReference type="Rhea" id="RHEA:23252"/>
        <dbReference type="Rhea" id="RHEA-COMP:10698"/>
        <dbReference type="Rhea" id="RHEA-COMP:10700"/>
        <dbReference type="ChEBI" id="CHEBI:15377"/>
        <dbReference type="ChEBI" id="CHEBI:29950"/>
        <dbReference type="ChEBI" id="CHEBI:50058"/>
        <dbReference type="ChEBI" id="CHEBI:57930"/>
        <dbReference type="ChEBI" id="CHEBI:73316"/>
        <dbReference type="EC" id="1.17.4.1"/>
    </reaction>
</comment>
<dbReference type="Proteomes" id="UP000114278">
    <property type="component" value="Segment"/>
</dbReference>
<evidence type="ECO:0000259" key="4">
    <source>
        <dbReference type="Pfam" id="PF00317"/>
    </source>
</evidence>
<gene>
    <name evidence="6" type="primary">097R</name>
    <name evidence="6" type="ORF">IIV31_097R</name>
</gene>
<evidence type="ECO:0000256" key="1">
    <source>
        <dbReference type="ARBA" id="ARBA00010406"/>
    </source>
</evidence>
<reference evidence="6 7" key="1">
    <citation type="journal article" date="2014" name="J. Gen. Virol.">
        <title>Genome sequence of a crustacean iridovirus, IIV31, isolated from the pill bug, Armadillidium vulgare.</title>
        <authorList>
            <person name="Piegu B."/>
            <person name="Guizard S."/>
            <person name="Yeping T."/>
            <person name="Cruaud C."/>
            <person name="Asgari S."/>
            <person name="Bideshi D.K."/>
            <person name="Federici B.A."/>
            <person name="Bigot Y."/>
        </authorList>
    </citation>
    <scope>NUCLEOTIDE SEQUENCE [LARGE SCALE GENOMIC DNA]</scope>
</reference>
<dbReference type="InterPro" id="IPR039718">
    <property type="entry name" value="Rrm1"/>
</dbReference>
<dbReference type="EMBL" id="HF920637">
    <property type="protein sequence ID" value="CCV02469.1"/>
    <property type="molecule type" value="Genomic_DNA"/>
</dbReference>
<dbReference type="PANTHER" id="PTHR11573">
    <property type="entry name" value="RIBONUCLEOSIDE-DIPHOSPHATE REDUCTASE LARGE CHAIN"/>
    <property type="match status" value="1"/>
</dbReference>
<proteinExistence type="inferred from homology"/>
<comment type="similarity">
    <text evidence="1 3">Belongs to the ribonucleoside diphosphate reductase large chain family.</text>
</comment>
<dbReference type="Pfam" id="PF00317">
    <property type="entry name" value="Ribonuc_red_lgN"/>
    <property type="match status" value="1"/>
</dbReference>
<dbReference type="Pfam" id="PF02867">
    <property type="entry name" value="Ribonuc_red_lgC"/>
    <property type="match status" value="2"/>
</dbReference>
<keyword evidence="3" id="KW-0215">Deoxyribonucleotide synthesis</keyword>
<dbReference type="RefSeq" id="YP_009046711.1">
    <property type="nucleotide sequence ID" value="NC_024451.1"/>
</dbReference>
<dbReference type="NCBIfam" id="NF006577">
    <property type="entry name" value="PRK09102.1"/>
    <property type="match status" value="1"/>
</dbReference>
<dbReference type="GO" id="GO:0005524">
    <property type="term" value="F:ATP binding"/>
    <property type="evidence" value="ECO:0007669"/>
    <property type="project" value="InterPro"/>
</dbReference>
<dbReference type="SUPFAM" id="SSF51998">
    <property type="entry name" value="PFL-like glycyl radical enzymes"/>
    <property type="match status" value="1"/>
</dbReference>
<dbReference type="SUPFAM" id="SSF48168">
    <property type="entry name" value="R1 subunit of ribonucleotide reductase, N-terminal domain"/>
    <property type="match status" value="1"/>
</dbReference>
<protein>
    <recommendedName>
        <fullName evidence="3">Ribonucleoside-diphosphate reductase</fullName>
        <ecNumber evidence="3">1.17.4.1</ecNumber>
    </recommendedName>
</protein>
<keyword evidence="2 3" id="KW-0560">Oxidoreductase</keyword>
<comment type="function">
    <text evidence="3">Provides the precursors necessary for DNA synthesis. Catalyzes the biosynthesis of deoxyribonucleotides from the corresponding ribonucleotides.</text>
</comment>
<evidence type="ECO:0000256" key="2">
    <source>
        <dbReference type="ARBA" id="ARBA00023002"/>
    </source>
</evidence>
<dbReference type="GO" id="GO:0009263">
    <property type="term" value="P:deoxyribonucleotide biosynthetic process"/>
    <property type="evidence" value="ECO:0007669"/>
    <property type="project" value="UniProtKB-KW"/>
</dbReference>
<evidence type="ECO:0000259" key="5">
    <source>
        <dbReference type="Pfam" id="PF02867"/>
    </source>
</evidence>
<dbReference type="GO" id="GO:0004748">
    <property type="term" value="F:ribonucleoside-diphosphate reductase activity, thioredoxin disulfide as acceptor"/>
    <property type="evidence" value="ECO:0007669"/>
    <property type="project" value="UniProtKB-EC"/>
</dbReference>
<feature type="domain" description="Ribonucleotide reductase large subunit N-terminal" evidence="4">
    <location>
        <begin position="46"/>
        <end position="110"/>
    </location>
</feature>
<feature type="domain" description="Ribonucleotide reductase large subunit C-terminal" evidence="5">
    <location>
        <begin position="432"/>
        <end position="586"/>
    </location>
</feature>
<dbReference type="KEGG" id="vg:19738681"/>